<dbReference type="CDD" id="cd14687">
    <property type="entry name" value="bZIP_ATF2"/>
    <property type="match status" value="1"/>
</dbReference>
<evidence type="ECO:0000256" key="2">
    <source>
        <dbReference type="ARBA" id="ARBA00007163"/>
    </source>
</evidence>
<dbReference type="SMART" id="SM00338">
    <property type="entry name" value="BRLZ"/>
    <property type="match status" value="1"/>
</dbReference>
<comment type="similarity">
    <text evidence="2">Belongs to the bZIP family.</text>
</comment>
<proteinExistence type="inferred from homology"/>
<keyword evidence="3" id="KW-0805">Transcription regulation</keyword>
<dbReference type="PANTHER" id="PTHR19304">
    <property type="entry name" value="CYCLIC-AMP RESPONSE ELEMENT BINDING PROTEIN"/>
    <property type="match status" value="1"/>
</dbReference>
<dbReference type="GO" id="GO:0043565">
    <property type="term" value="F:sequence-specific DNA binding"/>
    <property type="evidence" value="ECO:0007669"/>
    <property type="project" value="UniProtKB-ARBA"/>
</dbReference>
<evidence type="ECO:0000259" key="8">
    <source>
        <dbReference type="PROSITE" id="PS50217"/>
    </source>
</evidence>
<dbReference type="EMBL" id="FXLY01000007">
    <property type="protein sequence ID" value="SMN21141.1"/>
    <property type="molecule type" value="Genomic_DNA"/>
</dbReference>
<dbReference type="GO" id="GO:0001228">
    <property type="term" value="F:DNA-binding transcription activator activity, RNA polymerase II-specific"/>
    <property type="evidence" value="ECO:0007669"/>
    <property type="project" value="UniProtKB-ARBA"/>
</dbReference>
<dbReference type="PROSITE" id="PS50217">
    <property type="entry name" value="BZIP"/>
    <property type="match status" value="1"/>
</dbReference>
<evidence type="ECO:0000256" key="7">
    <source>
        <dbReference type="SAM" id="MobiDB-lite"/>
    </source>
</evidence>
<feature type="region of interest" description="Disordered" evidence="7">
    <location>
        <begin position="23"/>
        <end position="137"/>
    </location>
</feature>
<dbReference type="Proteomes" id="UP000196158">
    <property type="component" value="Unassembled WGS sequence"/>
</dbReference>
<feature type="compositionally biased region" description="Polar residues" evidence="7">
    <location>
        <begin position="67"/>
        <end position="79"/>
    </location>
</feature>
<feature type="compositionally biased region" description="Low complexity" evidence="7">
    <location>
        <begin position="109"/>
        <end position="120"/>
    </location>
</feature>
<feature type="domain" description="BZIP" evidence="8">
    <location>
        <begin position="511"/>
        <end position="572"/>
    </location>
</feature>
<keyword evidence="6" id="KW-0539">Nucleus</keyword>
<name>A0A1X7R6B3_9SACH</name>
<accession>A0A1X7R6B3</accession>
<organism evidence="9 10">
    <name type="scientific">Maudiozyma saulgeensis</name>
    <dbReference type="NCBI Taxonomy" id="1789683"/>
    <lineage>
        <taxon>Eukaryota</taxon>
        <taxon>Fungi</taxon>
        <taxon>Dikarya</taxon>
        <taxon>Ascomycota</taxon>
        <taxon>Saccharomycotina</taxon>
        <taxon>Saccharomycetes</taxon>
        <taxon>Saccharomycetales</taxon>
        <taxon>Saccharomycetaceae</taxon>
        <taxon>Maudiozyma</taxon>
    </lineage>
</organism>
<dbReference type="OrthoDB" id="295274at2759"/>
<dbReference type="AlphaFoldDB" id="A0A1X7R6B3"/>
<dbReference type="Gene3D" id="1.20.5.170">
    <property type="match status" value="1"/>
</dbReference>
<evidence type="ECO:0000256" key="3">
    <source>
        <dbReference type="ARBA" id="ARBA00023015"/>
    </source>
</evidence>
<feature type="compositionally biased region" description="Polar residues" evidence="7">
    <location>
        <begin position="352"/>
        <end position="361"/>
    </location>
</feature>
<reference evidence="9 10" key="1">
    <citation type="submission" date="2017-04" db="EMBL/GenBank/DDBJ databases">
        <authorList>
            <person name="Afonso C.L."/>
            <person name="Miller P.J."/>
            <person name="Scott M.A."/>
            <person name="Spackman E."/>
            <person name="Goraichik I."/>
            <person name="Dimitrov K.M."/>
            <person name="Suarez D.L."/>
            <person name="Swayne D.E."/>
        </authorList>
    </citation>
    <scope>NUCLEOTIDE SEQUENCE [LARGE SCALE GENOMIC DNA]</scope>
</reference>
<evidence type="ECO:0000256" key="6">
    <source>
        <dbReference type="ARBA" id="ARBA00023242"/>
    </source>
</evidence>
<protein>
    <submittedName>
        <fullName evidence="9">Similar to Saccharomyces cerevisiae YIL036W CST6 Basic leucine zipper (BZIP) transcription factor of the ATF/CREB family, proposed to be a regulator of oleate responsive genes</fullName>
    </submittedName>
</protein>
<dbReference type="SUPFAM" id="SSF57959">
    <property type="entry name" value="Leucine zipper domain"/>
    <property type="match status" value="1"/>
</dbReference>
<feature type="region of interest" description="Disordered" evidence="7">
    <location>
        <begin position="332"/>
        <end position="361"/>
    </location>
</feature>
<dbReference type="InterPro" id="IPR046347">
    <property type="entry name" value="bZIP_sf"/>
</dbReference>
<evidence type="ECO:0000313" key="10">
    <source>
        <dbReference type="Proteomes" id="UP000196158"/>
    </source>
</evidence>
<feature type="compositionally biased region" description="Low complexity" evidence="7">
    <location>
        <begin position="27"/>
        <end position="66"/>
    </location>
</feature>
<feature type="compositionally biased region" description="Polar residues" evidence="7">
    <location>
        <begin position="335"/>
        <end position="344"/>
    </location>
</feature>
<comment type="subcellular location">
    <subcellularLocation>
        <location evidence="1">Nucleus</location>
    </subcellularLocation>
</comment>
<dbReference type="GO" id="GO:0005634">
    <property type="term" value="C:nucleus"/>
    <property type="evidence" value="ECO:0007669"/>
    <property type="project" value="UniProtKB-SubCell"/>
</dbReference>
<evidence type="ECO:0000313" key="9">
    <source>
        <dbReference type="EMBL" id="SMN21141.1"/>
    </source>
</evidence>
<feature type="compositionally biased region" description="Polar residues" evidence="7">
    <location>
        <begin position="87"/>
        <end position="108"/>
    </location>
</feature>
<keyword evidence="10" id="KW-1185">Reference proteome</keyword>
<dbReference type="InterPro" id="IPR051027">
    <property type="entry name" value="bZIP_transcription_factors"/>
</dbReference>
<keyword evidence="5" id="KW-0804">Transcription</keyword>
<dbReference type="FunFam" id="1.20.5.170:FF:000053">
    <property type="entry name" value="BZIP transcription factor AtfA"/>
    <property type="match status" value="1"/>
</dbReference>
<evidence type="ECO:0000256" key="5">
    <source>
        <dbReference type="ARBA" id="ARBA00023163"/>
    </source>
</evidence>
<keyword evidence="4" id="KW-0238">DNA-binding</keyword>
<dbReference type="STRING" id="1789683.A0A1X7R6B3"/>
<sequence length="643" mass="71132">MNYNQQQYLNDYLVEANPLSDPNVFKTSNMTDTSSSNNSQLPTNNNNNDAINGNNNNNAQSENVTNSSISPTDNSNNNIPDEIGMVSQGQLSNGLPISINTANASYPPSTSNNTGGSNSSATRIGRSGAGIIDGNPQNTKMNMNIPMNQMPNNITDNNSNTNGVGMNRSASIGTISNNVNNGNSENGRLTGNGISQGNNPSYPNDSLMEANEMNYINANTNNRQLYLMNMANNPHLMNDASIQETLSPYFQPFGVDVAHLPMTNPPIFQSSLPVYDEPVPKRRISISNGQISQLGEDIETVENLYNTQPPPLPRYHDNNHSYQNVNKQMVPPGSNAVQQSSNGSFLPPAPQQQPVMSNNGIHQRQGSITNMMYTNGGMAPSDQTIRLQYQQRIPQQQQQQVLQPSIRQSLNQQMNPTYSQAINYRGDSNQTVPIKQQLQENIVPSTAPGQLEHRNSLSQSDSKYSNQRVKQECADDSDASSIPPPQKQSKYNSYGMYERSAEATPGTTAWKRARLLERNRIAASKCRQRKKVAQLQLQIDYDKINKENVVLEKKLIYYEKLISKFKKFTESHFNTCHKTSNSVNDDDKNALKIIQEMLMIDEDIHEVNDNGKIIKLSVKDPPSVPITPSQLADGAIISDGETD</sequence>
<feature type="region of interest" description="Disordered" evidence="7">
    <location>
        <begin position="446"/>
        <end position="491"/>
    </location>
</feature>
<dbReference type="PROSITE" id="PS00036">
    <property type="entry name" value="BZIP_BASIC"/>
    <property type="match status" value="1"/>
</dbReference>
<evidence type="ECO:0000256" key="1">
    <source>
        <dbReference type="ARBA" id="ARBA00004123"/>
    </source>
</evidence>
<dbReference type="Pfam" id="PF00170">
    <property type="entry name" value="bZIP_1"/>
    <property type="match status" value="1"/>
</dbReference>
<evidence type="ECO:0000256" key="4">
    <source>
        <dbReference type="ARBA" id="ARBA00023125"/>
    </source>
</evidence>
<feature type="compositionally biased region" description="Polar residues" evidence="7">
    <location>
        <begin position="456"/>
        <end position="468"/>
    </location>
</feature>
<dbReference type="InterPro" id="IPR004827">
    <property type="entry name" value="bZIP"/>
</dbReference>
<gene>
    <name evidence="9" type="ORF">KASA_0L01716G</name>
</gene>